<dbReference type="Proteomes" id="UP000739180">
    <property type="component" value="Unassembled WGS sequence"/>
</dbReference>
<feature type="region of interest" description="Disordered" evidence="1">
    <location>
        <begin position="1"/>
        <end position="26"/>
    </location>
</feature>
<evidence type="ECO:0000313" key="3">
    <source>
        <dbReference type="EMBL" id="TMW13744.1"/>
    </source>
</evidence>
<proteinExistence type="predicted"/>
<dbReference type="Pfam" id="PF18932">
    <property type="entry name" value="DUF5681"/>
    <property type="match status" value="1"/>
</dbReference>
<dbReference type="EMBL" id="VCQT01000022">
    <property type="protein sequence ID" value="TMW13744.1"/>
    <property type="molecule type" value="Genomic_DNA"/>
</dbReference>
<gene>
    <name evidence="3" type="ORF">FGS76_06350</name>
</gene>
<accession>A0ABY2XPA6</accession>
<keyword evidence="4" id="KW-1185">Reference proteome</keyword>
<evidence type="ECO:0000259" key="2">
    <source>
        <dbReference type="Pfam" id="PF18932"/>
    </source>
</evidence>
<dbReference type="InterPro" id="IPR043736">
    <property type="entry name" value="DUF5681"/>
</dbReference>
<organism evidence="3 4">
    <name type="scientific">Alloalcanivorax gelatiniphagus</name>
    <dbReference type="NCBI Taxonomy" id="1194167"/>
    <lineage>
        <taxon>Bacteria</taxon>
        <taxon>Pseudomonadati</taxon>
        <taxon>Pseudomonadota</taxon>
        <taxon>Gammaproteobacteria</taxon>
        <taxon>Oceanospirillales</taxon>
        <taxon>Alcanivoracaceae</taxon>
        <taxon>Alloalcanivorax</taxon>
    </lineage>
</organism>
<evidence type="ECO:0000313" key="4">
    <source>
        <dbReference type="Proteomes" id="UP000739180"/>
    </source>
</evidence>
<sequence>MAQFKPGKSGNPKGKPKGAQSRFTKMREELKTDLPDLLESTKQAALAGDMTAMRLLLERTLPPLKATAAPLVIEGLEQAATLTDKAALILAAIARGDMPPDVGASLVDALGRLAKLKELDDLEARIAALEEQQ</sequence>
<comment type="caution">
    <text evidence="3">The sequence shown here is derived from an EMBL/GenBank/DDBJ whole genome shotgun (WGS) entry which is preliminary data.</text>
</comment>
<reference evidence="3 4" key="1">
    <citation type="submission" date="2019-05" db="EMBL/GenBank/DDBJ databases">
        <title>Genome of Alcanivorax gelatiniphagus, an oil degrading marine bacteria.</title>
        <authorList>
            <person name="Kwon K.K."/>
        </authorList>
    </citation>
    <scope>NUCLEOTIDE SEQUENCE [LARGE SCALE GENOMIC DNA]</scope>
    <source>
        <strain evidence="3 4">MEBiC 08158</strain>
    </source>
</reference>
<evidence type="ECO:0000256" key="1">
    <source>
        <dbReference type="SAM" id="MobiDB-lite"/>
    </source>
</evidence>
<feature type="compositionally biased region" description="Low complexity" evidence="1">
    <location>
        <begin position="1"/>
        <end position="13"/>
    </location>
</feature>
<protein>
    <recommendedName>
        <fullName evidence="2">DUF5681 domain-containing protein</fullName>
    </recommendedName>
</protein>
<dbReference type="RefSeq" id="WP_138771784.1">
    <property type="nucleotide sequence ID" value="NZ_JBHSSX010000020.1"/>
</dbReference>
<name>A0ABY2XPA6_9GAMM</name>
<feature type="domain" description="DUF5681" evidence="2">
    <location>
        <begin position="3"/>
        <end position="61"/>
    </location>
</feature>